<keyword evidence="3" id="KW-1185">Reference proteome</keyword>
<reference evidence="1 3" key="2">
    <citation type="submission" date="2018-11" db="EMBL/GenBank/DDBJ databases">
        <authorList>
            <consortium name="Pathogen Informatics"/>
        </authorList>
    </citation>
    <scope>NUCLEOTIDE SEQUENCE [LARGE SCALE GENOMIC DNA]</scope>
</reference>
<accession>A0A0N4U5L3</accession>
<dbReference type="OrthoDB" id="5811893at2759"/>
<gene>
    <name evidence="1" type="ORF">DME_LOCUS6504</name>
</gene>
<dbReference type="AlphaFoldDB" id="A0A0N4U5L3"/>
<organism evidence="2 4">
    <name type="scientific">Dracunculus medinensis</name>
    <name type="common">Guinea worm</name>
    <dbReference type="NCBI Taxonomy" id="318479"/>
    <lineage>
        <taxon>Eukaryota</taxon>
        <taxon>Metazoa</taxon>
        <taxon>Ecdysozoa</taxon>
        <taxon>Nematoda</taxon>
        <taxon>Chromadorea</taxon>
        <taxon>Rhabditida</taxon>
        <taxon>Spirurina</taxon>
        <taxon>Dracunculoidea</taxon>
        <taxon>Dracunculidae</taxon>
        <taxon>Dracunculus</taxon>
    </lineage>
</organism>
<dbReference type="Proteomes" id="UP000038040">
    <property type="component" value="Unplaced"/>
</dbReference>
<evidence type="ECO:0000313" key="4">
    <source>
        <dbReference type="WBParaSite" id="DME_0000214401-mRNA-1"/>
    </source>
</evidence>
<name>A0A0N4U5L3_DRAME</name>
<evidence type="ECO:0000313" key="1">
    <source>
        <dbReference type="EMBL" id="VDN56531.1"/>
    </source>
</evidence>
<protein>
    <submittedName>
        <fullName evidence="4">Cadherin domain-containing protein</fullName>
    </submittedName>
</protein>
<dbReference type="WBParaSite" id="DME_0000214401-mRNA-1">
    <property type="protein sequence ID" value="DME_0000214401-mRNA-1"/>
    <property type="gene ID" value="DME_0000214401"/>
</dbReference>
<proteinExistence type="predicted"/>
<dbReference type="EMBL" id="UYYG01001156">
    <property type="protein sequence ID" value="VDN56531.1"/>
    <property type="molecule type" value="Genomic_DNA"/>
</dbReference>
<dbReference type="Proteomes" id="UP000274756">
    <property type="component" value="Unassembled WGS sequence"/>
</dbReference>
<reference evidence="4" key="1">
    <citation type="submission" date="2017-02" db="UniProtKB">
        <authorList>
            <consortium name="WormBaseParasite"/>
        </authorList>
    </citation>
    <scope>IDENTIFICATION</scope>
</reference>
<sequence length="178" mass="20849">MRCNKLRPESGVVVYRVEPETSPFDVTPLSGDVFSRYNILNGRYHFDIVATDSFGQEARTSAKVIVEGDVDQRYLKKFTSEFFSDHCDEKIENLDRIRRDMPNDIIFSLREDQPLGWLNKRIILLPHEKIANAPVEKEYVTIYSNGSLMLIKQLNYEIERKIKFAVHIENPLRSKHHH</sequence>
<dbReference type="STRING" id="318479.A0A0N4U5L3"/>
<evidence type="ECO:0000313" key="2">
    <source>
        <dbReference type="Proteomes" id="UP000038040"/>
    </source>
</evidence>
<evidence type="ECO:0000313" key="3">
    <source>
        <dbReference type="Proteomes" id="UP000274756"/>
    </source>
</evidence>